<dbReference type="AlphaFoldDB" id="A0A5C5XKD8"/>
<name>A0A5C5XKD8_9PLAN</name>
<proteinExistence type="predicted"/>
<gene>
    <name evidence="1" type="ORF">Pan54_39210</name>
</gene>
<evidence type="ECO:0000313" key="2">
    <source>
        <dbReference type="Proteomes" id="UP000316095"/>
    </source>
</evidence>
<comment type="caution">
    <text evidence="1">The sequence shown here is derived from an EMBL/GenBank/DDBJ whole genome shotgun (WGS) entry which is preliminary data.</text>
</comment>
<dbReference type="RefSeq" id="WP_261343184.1">
    <property type="nucleotide sequence ID" value="NZ_SJPG01000001.1"/>
</dbReference>
<dbReference type="EMBL" id="SJPG01000001">
    <property type="protein sequence ID" value="TWT63168.1"/>
    <property type="molecule type" value="Genomic_DNA"/>
</dbReference>
<reference evidence="1 2" key="1">
    <citation type="submission" date="2019-02" db="EMBL/GenBank/DDBJ databases">
        <title>Deep-cultivation of Planctomycetes and their phenomic and genomic characterization uncovers novel biology.</title>
        <authorList>
            <person name="Wiegand S."/>
            <person name="Jogler M."/>
            <person name="Boedeker C."/>
            <person name="Pinto D."/>
            <person name="Vollmers J."/>
            <person name="Rivas-Marin E."/>
            <person name="Kohn T."/>
            <person name="Peeters S.H."/>
            <person name="Heuer A."/>
            <person name="Rast P."/>
            <person name="Oberbeckmann S."/>
            <person name="Bunk B."/>
            <person name="Jeske O."/>
            <person name="Meyerdierks A."/>
            <person name="Storesund J.E."/>
            <person name="Kallscheuer N."/>
            <person name="Luecker S."/>
            <person name="Lage O.M."/>
            <person name="Pohl T."/>
            <person name="Merkel B.J."/>
            <person name="Hornburger P."/>
            <person name="Mueller R.-W."/>
            <person name="Bruemmer F."/>
            <person name="Labrenz M."/>
            <person name="Spormann A.M."/>
            <person name="Op Den Camp H."/>
            <person name="Overmann J."/>
            <person name="Amann R."/>
            <person name="Jetten M.S.M."/>
            <person name="Mascher T."/>
            <person name="Medema M.H."/>
            <person name="Devos D.P."/>
            <person name="Kaster A.-K."/>
            <person name="Ovreas L."/>
            <person name="Rohde M."/>
            <person name="Galperin M.Y."/>
            <person name="Jogler C."/>
        </authorList>
    </citation>
    <scope>NUCLEOTIDE SEQUENCE [LARGE SCALE GENOMIC DNA]</scope>
    <source>
        <strain evidence="1 2">Pan54</strain>
    </source>
</reference>
<evidence type="ECO:0000313" key="1">
    <source>
        <dbReference type="EMBL" id="TWT63168.1"/>
    </source>
</evidence>
<sequence length="44" mass="4933">MKRILAGLFVAIATVYLGLWIYQIGFSDGVNEGMKALELNNHQH</sequence>
<accession>A0A5C5XKD8</accession>
<dbReference type="Proteomes" id="UP000316095">
    <property type="component" value="Unassembled WGS sequence"/>
</dbReference>
<organism evidence="1 2">
    <name type="scientific">Rubinisphaera italica</name>
    <dbReference type="NCBI Taxonomy" id="2527969"/>
    <lineage>
        <taxon>Bacteria</taxon>
        <taxon>Pseudomonadati</taxon>
        <taxon>Planctomycetota</taxon>
        <taxon>Planctomycetia</taxon>
        <taxon>Planctomycetales</taxon>
        <taxon>Planctomycetaceae</taxon>
        <taxon>Rubinisphaera</taxon>
    </lineage>
</organism>
<protein>
    <submittedName>
        <fullName evidence="1">Uncharacterized protein</fullName>
    </submittedName>
</protein>
<keyword evidence="2" id="KW-1185">Reference proteome</keyword>